<comment type="caution">
    <text evidence="1">The sequence shown here is derived from an EMBL/GenBank/DDBJ whole genome shotgun (WGS) entry which is preliminary data.</text>
</comment>
<proteinExistence type="predicted"/>
<gene>
    <name evidence="1" type="ORF">BJ982_002096</name>
</gene>
<dbReference type="RefSeq" id="WP_184878890.1">
    <property type="nucleotide sequence ID" value="NZ_BOOV01000039.1"/>
</dbReference>
<dbReference type="AlphaFoldDB" id="A0A7W7G8P8"/>
<evidence type="ECO:0000313" key="2">
    <source>
        <dbReference type="Proteomes" id="UP000542210"/>
    </source>
</evidence>
<sequence length="141" mass="15448">MNKIVDFFVTTRPNAAGVLGSGPLRSFPTASSGDFDAEEALLDWESHLTGRSFDDLAEDDLPETVADGGNAVVLALSDTLVSALRAASDPRIEELAQWWAEEKARDGFALDPFTALDTLRRLTDLIRRKRSPGESVYCWTC</sequence>
<reference evidence="1 2" key="1">
    <citation type="submission" date="2020-08" db="EMBL/GenBank/DDBJ databases">
        <title>Sequencing the genomes of 1000 actinobacteria strains.</title>
        <authorList>
            <person name="Klenk H.-P."/>
        </authorList>
    </citation>
    <scope>NUCLEOTIDE SEQUENCE [LARGE SCALE GENOMIC DNA]</scope>
    <source>
        <strain evidence="1 2">DSM 45784</strain>
    </source>
</reference>
<accession>A0A7W7G8P8</accession>
<dbReference type="EMBL" id="JACHND010000001">
    <property type="protein sequence ID" value="MBB4700552.1"/>
    <property type="molecule type" value="Genomic_DNA"/>
</dbReference>
<evidence type="ECO:0000313" key="1">
    <source>
        <dbReference type="EMBL" id="MBB4700552.1"/>
    </source>
</evidence>
<name>A0A7W7G8P8_9ACTN</name>
<keyword evidence="2" id="KW-1185">Reference proteome</keyword>
<protein>
    <submittedName>
        <fullName evidence="1">Uncharacterized protein</fullName>
    </submittedName>
</protein>
<dbReference type="Proteomes" id="UP000542210">
    <property type="component" value="Unassembled WGS sequence"/>
</dbReference>
<organism evidence="1 2">
    <name type="scientific">Sphaerisporangium siamense</name>
    <dbReference type="NCBI Taxonomy" id="795645"/>
    <lineage>
        <taxon>Bacteria</taxon>
        <taxon>Bacillati</taxon>
        <taxon>Actinomycetota</taxon>
        <taxon>Actinomycetes</taxon>
        <taxon>Streptosporangiales</taxon>
        <taxon>Streptosporangiaceae</taxon>
        <taxon>Sphaerisporangium</taxon>
    </lineage>
</organism>